<protein>
    <submittedName>
        <fullName evidence="1">Uncharacterized protein</fullName>
    </submittedName>
</protein>
<evidence type="ECO:0000313" key="1">
    <source>
        <dbReference type="EMBL" id="MCI10520.1"/>
    </source>
</evidence>
<evidence type="ECO:0000313" key="2">
    <source>
        <dbReference type="Proteomes" id="UP000265520"/>
    </source>
</evidence>
<reference evidence="1 2" key="1">
    <citation type="journal article" date="2018" name="Front. Plant Sci.">
        <title>Red Clover (Trifolium pratense) and Zigzag Clover (T. medium) - A Picture of Genomic Similarities and Differences.</title>
        <authorList>
            <person name="Dluhosova J."/>
            <person name="Istvanek J."/>
            <person name="Nedelnik J."/>
            <person name="Repkova J."/>
        </authorList>
    </citation>
    <scope>NUCLEOTIDE SEQUENCE [LARGE SCALE GENOMIC DNA]</scope>
    <source>
        <strain evidence="2">cv. 10/8</strain>
        <tissue evidence="1">Leaf</tissue>
    </source>
</reference>
<dbReference type="EMBL" id="LXQA010076575">
    <property type="protein sequence ID" value="MCI10520.1"/>
    <property type="molecule type" value="Genomic_DNA"/>
</dbReference>
<accession>A0A392PGB8</accession>
<name>A0A392PGB8_9FABA</name>
<comment type="caution">
    <text evidence="1">The sequence shown here is derived from an EMBL/GenBank/DDBJ whole genome shotgun (WGS) entry which is preliminary data.</text>
</comment>
<dbReference type="Proteomes" id="UP000265520">
    <property type="component" value="Unassembled WGS sequence"/>
</dbReference>
<keyword evidence="2" id="KW-1185">Reference proteome</keyword>
<feature type="non-terminal residue" evidence="1">
    <location>
        <position position="1"/>
    </location>
</feature>
<proteinExistence type="predicted"/>
<sequence>FMLIVLIPGCGNKGRALSANFEQDLDGMKMDIMISQTWFEYLV</sequence>
<organism evidence="1 2">
    <name type="scientific">Trifolium medium</name>
    <dbReference type="NCBI Taxonomy" id="97028"/>
    <lineage>
        <taxon>Eukaryota</taxon>
        <taxon>Viridiplantae</taxon>
        <taxon>Streptophyta</taxon>
        <taxon>Embryophyta</taxon>
        <taxon>Tracheophyta</taxon>
        <taxon>Spermatophyta</taxon>
        <taxon>Magnoliopsida</taxon>
        <taxon>eudicotyledons</taxon>
        <taxon>Gunneridae</taxon>
        <taxon>Pentapetalae</taxon>
        <taxon>rosids</taxon>
        <taxon>fabids</taxon>
        <taxon>Fabales</taxon>
        <taxon>Fabaceae</taxon>
        <taxon>Papilionoideae</taxon>
        <taxon>50 kb inversion clade</taxon>
        <taxon>NPAAA clade</taxon>
        <taxon>Hologalegina</taxon>
        <taxon>IRL clade</taxon>
        <taxon>Trifolieae</taxon>
        <taxon>Trifolium</taxon>
    </lineage>
</organism>
<dbReference type="AlphaFoldDB" id="A0A392PGB8"/>